<dbReference type="AlphaFoldDB" id="A0AAN9YZZ7"/>
<keyword evidence="7" id="KW-0808">Transferase</keyword>
<dbReference type="CDD" id="cd16657">
    <property type="entry name" value="RING-Ubox_UBE4A"/>
    <property type="match status" value="1"/>
</dbReference>
<dbReference type="InterPro" id="IPR045132">
    <property type="entry name" value="UBE4"/>
</dbReference>
<dbReference type="FunFam" id="3.30.40.10:FF:000055">
    <property type="entry name" value="Ubiquitin conjugation factor e4 a"/>
    <property type="match status" value="1"/>
</dbReference>
<comment type="caution">
    <text evidence="13">The sequence shown here is derived from an EMBL/GenBank/DDBJ whole genome shotgun (WGS) entry which is preliminary data.</text>
</comment>
<dbReference type="SMART" id="SM00504">
    <property type="entry name" value="Ubox"/>
    <property type="match status" value="1"/>
</dbReference>
<evidence type="ECO:0000256" key="7">
    <source>
        <dbReference type="ARBA" id="ARBA00022679"/>
    </source>
</evidence>
<dbReference type="GO" id="GO:0036503">
    <property type="term" value="P:ERAD pathway"/>
    <property type="evidence" value="ECO:0007669"/>
    <property type="project" value="InterPro"/>
</dbReference>
<dbReference type="InterPro" id="IPR003613">
    <property type="entry name" value="Ubox_domain"/>
</dbReference>
<evidence type="ECO:0000313" key="14">
    <source>
        <dbReference type="Proteomes" id="UP001378592"/>
    </source>
</evidence>
<evidence type="ECO:0000313" key="13">
    <source>
        <dbReference type="EMBL" id="KAK7791063.1"/>
    </source>
</evidence>
<sequence length="1055" mass="119933">MRDNLENNPFSALFPSVNDTEKFTRIIQSSGQIPLGTSNVVARNKSVQEASSVSPEVKCDSEIDEIVKRVFHLTLKNEPISSCQLVYLEDLATALAPEDSIDINNLGQALFERLLLEDPSKHLVIHPPQESSHLDGHVIQKNVITYLFECYKRLYERKSLAKNKDLACIDQGIGLIYQNAATALRQCELFENQSLHLQILELFADENVTNHNLSYFFEGIIKEFIKEDGEIEVINSLLNAFQSTLDVIHKDFASRSLLSYSGSYFRFLHLFSANKYLGQVLLKHSAPKNPQLGNSFADTLIGAILCLSCLPKSQNGLFEYFDKPLQQTPSIVEGNIWSSTQNICENLHKIFYNLLKCSSEVRHQTLNWIGECLHSNAARGKIWSSHVFHIGSPACVSDGFILNLSSVLLHLCQPFCSDLKDVKLLKIDPTYCAVNVNSDEESRKKGVHLKKIASETCLIPAPENLSRPTADCYGFVSECFFLAHRALDLGFRVIFERLMRLNQDLARMQRAFNDAQSQAGAQSELVQAIGERMEMEMSRYLSFRAALLEPTSLQMMSQLHVATAVWLVQVTLNTDIQVPMSSYAPMKFKEMSFPLPEEIPITLSCIPEFIIENTACFLSFVRRFNPRNLEEEGFNFLNPLLTEVLVFMGSPQRMKNPHLRARMAECLESLLPHHNEEQPMLNPNPLGCYFRERLFKEHPFRKQIILSLLDVFVGIEMTGQSVAFEQKFNYRRPMYIVMDYLWQIEEHRKCFKILATEAEANMEAVTPPLFLRFINLLMNDAVFLLDDALSNMAQLRQMQAAREAGEWENLPPQERDQNEGFLQHTGMIARFDNILGRETIHTLEFLTSEITSIFCHPTMVDRIASMLNYFLYHLVGPNKKNFKVKDQKEYEFNPAGIVMDICKIYVHLYKCDVFCLAVSQDGRSYSPKLFSLAEDVLARIGGGSLIADLQAVAAKVADLASQQQTEEEILAEAPDEFLDPIMSTVMVDPVILPSSRKTVDRSTIARHLLSDQTDPFNRSPLTMDMVTPNSELLSQIQTWIKEKKQQARNSSDSQD</sequence>
<keyword evidence="6" id="KW-0963">Cytoplasm</keyword>
<dbReference type="InterPro" id="IPR013083">
    <property type="entry name" value="Znf_RING/FYVE/PHD"/>
</dbReference>
<comment type="subcellular location">
    <subcellularLocation>
        <location evidence="2">Cytoplasm</location>
    </subcellularLocation>
</comment>
<dbReference type="EMBL" id="JAZDUA010000565">
    <property type="protein sequence ID" value="KAK7791063.1"/>
    <property type="molecule type" value="Genomic_DNA"/>
</dbReference>
<dbReference type="PANTHER" id="PTHR13931">
    <property type="entry name" value="UBIQUITINATION FACTOR E4"/>
    <property type="match status" value="1"/>
</dbReference>
<dbReference type="GO" id="GO:0006511">
    <property type="term" value="P:ubiquitin-dependent protein catabolic process"/>
    <property type="evidence" value="ECO:0007669"/>
    <property type="project" value="InterPro"/>
</dbReference>
<dbReference type="Pfam" id="PF04564">
    <property type="entry name" value="U-box"/>
    <property type="match status" value="1"/>
</dbReference>
<dbReference type="Gene3D" id="3.30.40.10">
    <property type="entry name" value="Zinc/RING finger domain, C3HC4 (zinc finger)"/>
    <property type="match status" value="1"/>
</dbReference>
<evidence type="ECO:0000256" key="9">
    <source>
        <dbReference type="ARBA" id="ARBA00022990"/>
    </source>
</evidence>
<evidence type="ECO:0000256" key="4">
    <source>
        <dbReference type="ARBA" id="ARBA00007434"/>
    </source>
</evidence>
<dbReference type="PROSITE" id="PS51698">
    <property type="entry name" value="U_BOX"/>
    <property type="match status" value="1"/>
</dbReference>
<evidence type="ECO:0000256" key="6">
    <source>
        <dbReference type="ARBA" id="ARBA00022490"/>
    </source>
</evidence>
<keyword evidence="9" id="KW-0007">Acetylation</keyword>
<dbReference type="SUPFAM" id="SSF57850">
    <property type="entry name" value="RING/U-box"/>
    <property type="match status" value="1"/>
</dbReference>
<evidence type="ECO:0000256" key="11">
    <source>
        <dbReference type="ARBA" id="ARBA00040077"/>
    </source>
</evidence>
<feature type="domain" description="U-box" evidence="12">
    <location>
        <begin position="972"/>
        <end position="1046"/>
    </location>
</feature>
<dbReference type="Proteomes" id="UP001378592">
    <property type="component" value="Unassembled WGS sequence"/>
</dbReference>
<accession>A0AAN9YZZ7</accession>
<comment type="function">
    <text evidence="10">Ubiquitin-protein ligase that probably functions as an E3 ligase in conjunction with specific E1 and E2 ligases. May also function as an E4 ligase mediating the assembly of polyubiquitin chains on substrates ubiquitinated by another E3 ubiquitin ligase. Mediates 'Lys-48'-linked polyubiquitination of substrates.</text>
</comment>
<dbReference type="GO" id="GO:0000151">
    <property type="term" value="C:ubiquitin ligase complex"/>
    <property type="evidence" value="ECO:0007669"/>
    <property type="project" value="InterPro"/>
</dbReference>
<dbReference type="EC" id="2.3.2.27" evidence="5"/>
<evidence type="ECO:0000256" key="5">
    <source>
        <dbReference type="ARBA" id="ARBA00012483"/>
    </source>
</evidence>
<dbReference type="GO" id="GO:0005634">
    <property type="term" value="C:nucleus"/>
    <property type="evidence" value="ECO:0007669"/>
    <property type="project" value="TreeGrafter"/>
</dbReference>
<organism evidence="13 14">
    <name type="scientific">Gryllus longicercus</name>
    <dbReference type="NCBI Taxonomy" id="2509291"/>
    <lineage>
        <taxon>Eukaryota</taxon>
        <taxon>Metazoa</taxon>
        <taxon>Ecdysozoa</taxon>
        <taxon>Arthropoda</taxon>
        <taxon>Hexapoda</taxon>
        <taxon>Insecta</taxon>
        <taxon>Pterygota</taxon>
        <taxon>Neoptera</taxon>
        <taxon>Polyneoptera</taxon>
        <taxon>Orthoptera</taxon>
        <taxon>Ensifera</taxon>
        <taxon>Gryllidea</taxon>
        <taxon>Grylloidea</taxon>
        <taxon>Gryllidae</taxon>
        <taxon>Gryllinae</taxon>
        <taxon>Gryllus</taxon>
    </lineage>
</organism>
<dbReference type="Pfam" id="PF10408">
    <property type="entry name" value="Ufd2P_core"/>
    <property type="match status" value="1"/>
</dbReference>
<dbReference type="GO" id="GO:0034450">
    <property type="term" value="F:ubiquitin-ubiquitin ligase activity"/>
    <property type="evidence" value="ECO:0007669"/>
    <property type="project" value="InterPro"/>
</dbReference>
<dbReference type="GO" id="GO:0005737">
    <property type="term" value="C:cytoplasm"/>
    <property type="evidence" value="ECO:0007669"/>
    <property type="project" value="UniProtKB-SubCell"/>
</dbReference>
<comment type="similarity">
    <text evidence="4">Belongs to the ubiquitin conjugation factor E4 family.</text>
</comment>
<evidence type="ECO:0000256" key="10">
    <source>
        <dbReference type="ARBA" id="ARBA00037624"/>
    </source>
</evidence>
<protein>
    <recommendedName>
        <fullName evidence="11">Ubiquitin conjugation factor E4 A</fullName>
        <ecNumber evidence="5">2.3.2.27</ecNumber>
    </recommendedName>
</protein>
<comment type="pathway">
    <text evidence="3">Protein modification; protein ubiquitination.</text>
</comment>
<evidence type="ECO:0000256" key="8">
    <source>
        <dbReference type="ARBA" id="ARBA00022786"/>
    </source>
</evidence>
<gene>
    <name evidence="13" type="ORF">R5R35_007154</name>
</gene>
<keyword evidence="8" id="KW-0833">Ubl conjugation pathway</keyword>
<evidence type="ECO:0000256" key="1">
    <source>
        <dbReference type="ARBA" id="ARBA00000900"/>
    </source>
</evidence>
<proteinExistence type="inferred from homology"/>
<evidence type="ECO:0000256" key="3">
    <source>
        <dbReference type="ARBA" id="ARBA00004906"/>
    </source>
</evidence>
<dbReference type="PANTHER" id="PTHR13931:SF16">
    <property type="entry name" value="UBIQUITIN CONJUGATION FACTOR E4 A"/>
    <property type="match status" value="1"/>
</dbReference>
<name>A0AAN9YZZ7_9ORTH</name>
<dbReference type="InterPro" id="IPR019474">
    <property type="entry name" value="Ub_conjug_fac_E4_core"/>
</dbReference>
<evidence type="ECO:0000259" key="12">
    <source>
        <dbReference type="PROSITE" id="PS51698"/>
    </source>
</evidence>
<comment type="catalytic activity">
    <reaction evidence="1">
        <text>S-ubiquitinyl-[E2 ubiquitin-conjugating enzyme]-L-cysteine + [acceptor protein]-L-lysine = [E2 ubiquitin-conjugating enzyme]-L-cysteine + N(6)-ubiquitinyl-[acceptor protein]-L-lysine.</text>
        <dbReference type="EC" id="2.3.2.27"/>
    </reaction>
</comment>
<evidence type="ECO:0000256" key="2">
    <source>
        <dbReference type="ARBA" id="ARBA00004496"/>
    </source>
</evidence>
<dbReference type="GO" id="GO:0000209">
    <property type="term" value="P:protein polyubiquitination"/>
    <property type="evidence" value="ECO:0007669"/>
    <property type="project" value="TreeGrafter"/>
</dbReference>
<reference evidence="13 14" key="1">
    <citation type="submission" date="2024-03" db="EMBL/GenBank/DDBJ databases">
        <title>The genome assembly and annotation of the cricket Gryllus longicercus Weissman &amp; Gray.</title>
        <authorList>
            <person name="Szrajer S."/>
            <person name="Gray D."/>
            <person name="Ylla G."/>
        </authorList>
    </citation>
    <scope>NUCLEOTIDE SEQUENCE [LARGE SCALE GENOMIC DNA]</scope>
    <source>
        <strain evidence="13">DAG 2021-001</strain>
        <tissue evidence="13">Whole body minus gut</tissue>
    </source>
</reference>
<keyword evidence="14" id="KW-1185">Reference proteome</keyword>